<protein>
    <submittedName>
        <fullName evidence="3">Laccase-14</fullName>
    </submittedName>
</protein>
<dbReference type="Proteomes" id="UP000237347">
    <property type="component" value="Unassembled WGS sequence"/>
</dbReference>
<gene>
    <name evidence="3" type="primary">LAC14_16</name>
    <name evidence="3" type="ORF">CFP56_011029</name>
</gene>
<evidence type="ECO:0000259" key="2">
    <source>
        <dbReference type="Pfam" id="PF07731"/>
    </source>
</evidence>
<comment type="similarity">
    <text evidence="1">Belongs to the multicopper oxidase family.</text>
</comment>
<dbReference type="Gene3D" id="2.60.40.420">
    <property type="entry name" value="Cupredoxins - blue copper proteins"/>
    <property type="match status" value="1"/>
</dbReference>
<dbReference type="EMBL" id="PKMF04000188">
    <property type="protein sequence ID" value="KAK7844312.1"/>
    <property type="molecule type" value="Genomic_DNA"/>
</dbReference>
<feature type="domain" description="Plastocyanin-like" evidence="2">
    <location>
        <begin position="4"/>
        <end position="47"/>
    </location>
</feature>
<evidence type="ECO:0000313" key="3">
    <source>
        <dbReference type="EMBL" id="KAK7844312.1"/>
    </source>
</evidence>
<comment type="caution">
    <text evidence="3">The sequence shown here is derived from an EMBL/GenBank/DDBJ whole genome shotgun (WGS) entry which is preliminary data.</text>
</comment>
<dbReference type="InterPro" id="IPR008972">
    <property type="entry name" value="Cupredoxin"/>
</dbReference>
<evidence type="ECO:0000313" key="4">
    <source>
        <dbReference type="Proteomes" id="UP000237347"/>
    </source>
</evidence>
<name>A0AAW0KYS4_QUESU</name>
<organism evidence="3 4">
    <name type="scientific">Quercus suber</name>
    <name type="common">Cork oak</name>
    <dbReference type="NCBI Taxonomy" id="58331"/>
    <lineage>
        <taxon>Eukaryota</taxon>
        <taxon>Viridiplantae</taxon>
        <taxon>Streptophyta</taxon>
        <taxon>Embryophyta</taxon>
        <taxon>Tracheophyta</taxon>
        <taxon>Spermatophyta</taxon>
        <taxon>Magnoliopsida</taxon>
        <taxon>eudicotyledons</taxon>
        <taxon>Gunneridae</taxon>
        <taxon>Pentapetalae</taxon>
        <taxon>rosids</taxon>
        <taxon>fabids</taxon>
        <taxon>Fagales</taxon>
        <taxon>Fagaceae</taxon>
        <taxon>Quercus</taxon>
    </lineage>
</organism>
<dbReference type="GO" id="GO:0005507">
    <property type="term" value="F:copper ion binding"/>
    <property type="evidence" value="ECO:0007669"/>
    <property type="project" value="InterPro"/>
</dbReference>
<dbReference type="GO" id="GO:0016491">
    <property type="term" value="F:oxidoreductase activity"/>
    <property type="evidence" value="ECO:0007669"/>
    <property type="project" value="InterPro"/>
</dbReference>
<sequence length="94" mass="10767">MNTGENHLMHLHGFRFYVVRTGVGDFDNVTDPLTYNLVDPPEANTHMSWGMDTVFIVRNDNTEESAILPPSAYMPPCETDSLYVPRQSMFQKEE</sequence>
<dbReference type="PANTHER" id="PTHR11709">
    <property type="entry name" value="MULTI-COPPER OXIDASE"/>
    <property type="match status" value="1"/>
</dbReference>
<keyword evidence="4" id="KW-1185">Reference proteome</keyword>
<reference evidence="3 4" key="1">
    <citation type="journal article" date="2018" name="Sci. Data">
        <title>The draft genome sequence of cork oak.</title>
        <authorList>
            <person name="Ramos A.M."/>
            <person name="Usie A."/>
            <person name="Barbosa P."/>
            <person name="Barros P.M."/>
            <person name="Capote T."/>
            <person name="Chaves I."/>
            <person name="Simoes F."/>
            <person name="Abreu I."/>
            <person name="Carrasquinho I."/>
            <person name="Faro C."/>
            <person name="Guimaraes J.B."/>
            <person name="Mendonca D."/>
            <person name="Nobrega F."/>
            <person name="Rodrigues L."/>
            <person name="Saibo N.J.M."/>
            <person name="Varela M.C."/>
            <person name="Egas C."/>
            <person name="Matos J."/>
            <person name="Miguel C.M."/>
            <person name="Oliveira M.M."/>
            <person name="Ricardo C.P."/>
            <person name="Goncalves S."/>
        </authorList>
    </citation>
    <scope>NUCLEOTIDE SEQUENCE [LARGE SCALE GENOMIC DNA]</scope>
    <source>
        <strain evidence="4">cv. HL8</strain>
    </source>
</reference>
<dbReference type="InterPro" id="IPR045087">
    <property type="entry name" value="Cu-oxidase_fam"/>
</dbReference>
<dbReference type="Pfam" id="PF07731">
    <property type="entry name" value="Cu-oxidase_2"/>
    <property type="match status" value="1"/>
</dbReference>
<dbReference type="InterPro" id="IPR011706">
    <property type="entry name" value="Cu-oxidase_C"/>
</dbReference>
<dbReference type="AlphaFoldDB" id="A0AAW0KYS4"/>
<dbReference type="SUPFAM" id="SSF49503">
    <property type="entry name" value="Cupredoxins"/>
    <property type="match status" value="1"/>
</dbReference>
<dbReference type="PANTHER" id="PTHR11709:SF349">
    <property type="entry name" value="LACCASE"/>
    <property type="match status" value="1"/>
</dbReference>
<accession>A0AAW0KYS4</accession>
<proteinExistence type="inferred from homology"/>
<evidence type="ECO:0000256" key="1">
    <source>
        <dbReference type="ARBA" id="ARBA00010609"/>
    </source>
</evidence>